<protein>
    <submittedName>
        <fullName evidence="3">Hydratase</fullName>
    </submittedName>
</protein>
<dbReference type="Pfam" id="PF01557">
    <property type="entry name" value="FAA_hydrolase"/>
    <property type="match status" value="1"/>
</dbReference>
<evidence type="ECO:0000313" key="3">
    <source>
        <dbReference type="EMBL" id="GAA3534689.1"/>
    </source>
</evidence>
<dbReference type="PANTHER" id="PTHR30143">
    <property type="entry name" value="ACID HYDRATASE"/>
    <property type="match status" value="1"/>
</dbReference>
<accession>A0ABP6VIH4</accession>
<keyword evidence="4" id="KW-1185">Reference proteome</keyword>
<dbReference type="InterPro" id="IPR050772">
    <property type="entry name" value="Hydratase-Decarb/MhpD_sf"/>
</dbReference>
<dbReference type="PANTHER" id="PTHR30143:SF0">
    <property type="entry name" value="2-KETO-4-PENTENOATE HYDRATASE"/>
    <property type="match status" value="1"/>
</dbReference>
<evidence type="ECO:0000256" key="1">
    <source>
        <dbReference type="ARBA" id="ARBA00023239"/>
    </source>
</evidence>
<dbReference type="RefSeq" id="WP_344955952.1">
    <property type="nucleotide sequence ID" value="NZ_BAABCX010000001.1"/>
</dbReference>
<proteinExistence type="predicted"/>
<dbReference type="Gene3D" id="3.90.850.10">
    <property type="entry name" value="Fumarylacetoacetase-like, C-terminal domain"/>
    <property type="match status" value="1"/>
</dbReference>
<evidence type="ECO:0000313" key="4">
    <source>
        <dbReference type="Proteomes" id="UP001500795"/>
    </source>
</evidence>
<keyword evidence="1" id="KW-0456">Lyase</keyword>
<dbReference type="Proteomes" id="UP001500795">
    <property type="component" value="Unassembled WGS sequence"/>
</dbReference>
<sequence>MATVNASVAEAVTLLHGAYREAAQFAALPASCAPQTVEQAYAIQDGLARALWLGQGLRTSGWKVGAPRPGVPPYSAPIPPQRMYDSGTLVGTDAFHMIGIEGELAFRLGRPLEPRATPYSDAEVRDAIGELCVTIELVDTRLQDWQQAGELWRLADNQINGALVVGSGVADWQGIDIGSQPVILRFNGVEQANKIGGHPLGDPTQLLGWAANHLVTRNGGLQAGDLITTGTWTGMIFVEPGTEVEVVFPGIGAARVRLG</sequence>
<organism evidence="3 4">
    <name type="scientific">Zobellella aerophila</name>
    <dbReference type="NCBI Taxonomy" id="870480"/>
    <lineage>
        <taxon>Bacteria</taxon>
        <taxon>Pseudomonadati</taxon>
        <taxon>Pseudomonadota</taxon>
        <taxon>Gammaproteobacteria</taxon>
        <taxon>Aeromonadales</taxon>
        <taxon>Aeromonadaceae</taxon>
        <taxon>Zobellella</taxon>
    </lineage>
</organism>
<name>A0ABP6VIH4_9GAMM</name>
<dbReference type="InterPro" id="IPR036663">
    <property type="entry name" value="Fumarylacetoacetase_C_sf"/>
</dbReference>
<evidence type="ECO:0000259" key="2">
    <source>
        <dbReference type="Pfam" id="PF01557"/>
    </source>
</evidence>
<comment type="caution">
    <text evidence="3">The sequence shown here is derived from an EMBL/GenBank/DDBJ whole genome shotgun (WGS) entry which is preliminary data.</text>
</comment>
<dbReference type="SUPFAM" id="SSF56529">
    <property type="entry name" value="FAH"/>
    <property type="match status" value="1"/>
</dbReference>
<gene>
    <name evidence="3" type="ORF">GCM10022394_12790</name>
</gene>
<dbReference type="InterPro" id="IPR011234">
    <property type="entry name" value="Fumarylacetoacetase-like_C"/>
</dbReference>
<feature type="domain" description="Fumarylacetoacetase-like C-terminal" evidence="2">
    <location>
        <begin position="93"/>
        <end position="257"/>
    </location>
</feature>
<reference evidence="4" key="1">
    <citation type="journal article" date="2019" name="Int. J. Syst. Evol. Microbiol.">
        <title>The Global Catalogue of Microorganisms (GCM) 10K type strain sequencing project: providing services to taxonomists for standard genome sequencing and annotation.</title>
        <authorList>
            <consortium name="The Broad Institute Genomics Platform"/>
            <consortium name="The Broad Institute Genome Sequencing Center for Infectious Disease"/>
            <person name="Wu L."/>
            <person name="Ma J."/>
        </authorList>
    </citation>
    <scope>NUCLEOTIDE SEQUENCE [LARGE SCALE GENOMIC DNA]</scope>
    <source>
        <strain evidence="4">JCM 17110</strain>
    </source>
</reference>
<dbReference type="EMBL" id="BAABCX010000001">
    <property type="protein sequence ID" value="GAA3534689.1"/>
    <property type="molecule type" value="Genomic_DNA"/>
</dbReference>